<comment type="catalytic activity">
    <reaction evidence="8">
        <text>L-aspartate + L-glutamine + ATP + H2O = L-asparagine + L-glutamate + AMP + diphosphate + H(+)</text>
        <dbReference type="Rhea" id="RHEA:12228"/>
        <dbReference type="ChEBI" id="CHEBI:15377"/>
        <dbReference type="ChEBI" id="CHEBI:15378"/>
        <dbReference type="ChEBI" id="CHEBI:29985"/>
        <dbReference type="ChEBI" id="CHEBI:29991"/>
        <dbReference type="ChEBI" id="CHEBI:30616"/>
        <dbReference type="ChEBI" id="CHEBI:33019"/>
        <dbReference type="ChEBI" id="CHEBI:58048"/>
        <dbReference type="ChEBI" id="CHEBI:58359"/>
        <dbReference type="ChEBI" id="CHEBI:456215"/>
        <dbReference type="EC" id="6.3.5.4"/>
    </reaction>
</comment>
<proteinExistence type="inferred from homology"/>
<comment type="similarity">
    <text evidence="2">Belongs to the asparagine synthetase family.</text>
</comment>
<accession>A0A0S7XSP4</accession>
<evidence type="ECO:0000313" key="13">
    <source>
        <dbReference type="Proteomes" id="UP000051861"/>
    </source>
</evidence>
<evidence type="ECO:0000256" key="7">
    <source>
        <dbReference type="ARBA" id="ARBA00022962"/>
    </source>
</evidence>
<dbReference type="Gene3D" id="3.60.20.10">
    <property type="entry name" value="Glutamine Phosphoribosylpyrophosphate, subunit 1, domain 1"/>
    <property type="match status" value="1"/>
</dbReference>
<evidence type="ECO:0000256" key="6">
    <source>
        <dbReference type="ARBA" id="ARBA00022888"/>
    </source>
</evidence>
<organism evidence="12 13">
    <name type="scientific">candidate division WOR-1 bacterium DG_54_3</name>
    <dbReference type="NCBI Taxonomy" id="1703775"/>
    <lineage>
        <taxon>Bacteria</taxon>
        <taxon>Bacillati</taxon>
        <taxon>Saganbacteria</taxon>
    </lineage>
</organism>
<protein>
    <recommendedName>
        <fullName evidence="3">asparagine synthase (glutamine-hydrolyzing)</fullName>
        <ecNumber evidence="3">6.3.5.4</ecNumber>
    </recommendedName>
</protein>
<sequence>MCGIFGVVSSDLKDFPLEEITNTLFHRGPDNYGIYRDDNVALGHRRLSIIDLESGRQPIFNEDRSMCIIFNGEVYNFVHLRDELLSKGHQFSTRSDTETIVHAYEEWGGNCVDHLRGMFAFAIWDSKNKRLFLARDRLGIKPLFYAEHKGRFYFASEMKAILAEQTFPRELNELALSCYFLLSYIPAPLSIYTGIRKLLPGHTLTWKNGEIRLNKYWDLYFAPDRSKNEKYFIQGSMDLLQESVRMRLMSEVPLGAFLSGGIDSSAVVGLMSKVSTKPVNTFCMGFGGDIGGYLDERKYAQMVAERYSTYHREFEVLPKPEGLVEKIVKAFDEPFADDSTIPSYFVCKIARENVTVALSGLGGDEAFGGYERYLGFSLRSIYNQIPLFIREKIIRNLIEKLPERMDGHYTVNHMKRFVRSGSLNADLCYLGHVSIFNTNVKESFFSDPDKFKKNLVSSKDLVLDHFNSSNVLDAKDSLNRAFYCDIKTYLPDDILAVTDRMSMYHSLEVRVPFLDHKLLEFCATIPPEMKMKSFRKKYLLKKAVEHLLPKEVISHRKQGFVGPMAQWLKKDLKTYALETLSEKNLKKHDLLNSKAIKRILNEHFSGREIHDTLIWSILIFQKWYDLYYEKE</sequence>
<dbReference type="GO" id="GO:0004066">
    <property type="term" value="F:asparagine synthase (glutamine-hydrolyzing) activity"/>
    <property type="evidence" value="ECO:0007669"/>
    <property type="project" value="UniProtKB-EC"/>
</dbReference>
<evidence type="ECO:0000256" key="5">
    <source>
        <dbReference type="ARBA" id="ARBA00022840"/>
    </source>
</evidence>
<dbReference type="CDD" id="cd01991">
    <property type="entry name" value="Asn_synthase_B_C"/>
    <property type="match status" value="1"/>
</dbReference>
<dbReference type="GO" id="GO:0005524">
    <property type="term" value="F:ATP binding"/>
    <property type="evidence" value="ECO:0007669"/>
    <property type="project" value="UniProtKB-KW"/>
</dbReference>
<evidence type="ECO:0000259" key="11">
    <source>
        <dbReference type="PROSITE" id="PS51278"/>
    </source>
</evidence>
<dbReference type="SUPFAM" id="SSF52402">
    <property type="entry name" value="Adenine nucleotide alpha hydrolases-like"/>
    <property type="match status" value="1"/>
</dbReference>
<gene>
    <name evidence="12" type="ORF">AMJ44_10025</name>
</gene>
<dbReference type="GO" id="GO:0005829">
    <property type="term" value="C:cytosol"/>
    <property type="evidence" value="ECO:0007669"/>
    <property type="project" value="TreeGrafter"/>
</dbReference>
<feature type="domain" description="Glutamine amidotransferase type-2" evidence="11">
    <location>
        <begin position="2"/>
        <end position="209"/>
    </location>
</feature>
<dbReference type="PATRIC" id="fig|1703775.3.peg.587"/>
<evidence type="ECO:0000313" key="12">
    <source>
        <dbReference type="EMBL" id="KPJ65506.1"/>
    </source>
</evidence>
<reference evidence="12 13" key="1">
    <citation type="journal article" date="2015" name="Microbiome">
        <title>Genomic resolution of linkages in carbon, nitrogen, and sulfur cycling among widespread estuary sediment bacteria.</title>
        <authorList>
            <person name="Baker B.J."/>
            <person name="Lazar C.S."/>
            <person name="Teske A.P."/>
            <person name="Dick G.J."/>
        </authorList>
    </citation>
    <scope>NUCLEOTIDE SEQUENCE [LARGE SCALE GENOMIC DNA]</scope>
    <source>
        <strain evidence="12">DG_54_3</strain>
    </source>
</reference>
<dbReference type="Proteomes" id="UP000051861">
    <property type="component" value="Unassembled WGS sequence"/>
</dbReference>
<keyword evidence="9" id="KW-0028">Amino-acid biosynthesis</keyword>
<dbReference type="Pfam" id="PF00733">
    <property type="entry name" value="Asn_synthase"/>
    <property type="match status" value="1"/>
</dbReference>
<dbReference type="PANTHER" id="PTHR43284">
    <property type="entry name" value="ASPARAGINE SYNTHETASE (GLUTAMINE-HYDROLYZING)"/>
    <property type="match status" value="1"/>
</dbReference>
<dbReference type="InterPro" id="IPR051786">
    <property type="entry name" value="ASN_synthetase/amidase"/>
</dbReference>
<evidence type="ECO:0000256" key="10">
    <source>
        <dbReference type="PIRSR" id="PIRSR001589-2"/>
    </source>
</evidence>
<evidence type="ECO:0000256" key="4">
    <source>
        <dbReference type="ARBA" id="ARBA00022741"/>
    </source>
</evidence>
<dbReference type="AlphaFoldDB" id="A0A0S7XSP4"/>
<feature type="active site" description="For GATase activity" evidence="9">
    <location>
        <position position="2"/>
    </location>
</feature>
<dbReference type="GO" id="GO:0006529">
    <property type="term" value="P:asparagine biosynthetic process"/>
    <property type="evidence" value="ECO:0007669"/>
    <property type="project" value="UniProtKB-KW"/>
</dbReference>
<dbReference type="PIRSF" id="PIRSF001589">
    <property type="entry name" value="Asn_synthetase_glu-h"/>
    <property type="match status" value="1"/>
</dbReference>
<name>A0A0S7XSP4_UNCSA</name>
<feature type="binding site" evidence="10">
    <location>
        <position position="96"/>
    </location>
    <ligand>
        <name>L-glutamine</name>
        <dbReference type="ChEBI" id="CHEBI:58359"/>
    </ligand>
</feature>
<keyword evidence="7 9" id="KW-0315">Glutamine amidotransferase</keyword>
<dbReference type="Pfam" id="PF13537">
    <property type="entry name" value="GATase_7"/>
    <property type="match status" value="1"/>
</dbReference>
<dbReference type="EMBL" id="LIZX01000113">
    <property type="protein sequence ID" value="KPJ65506.1"/>
    <property type="molecule type" value="Genomic_DNA"/>
</dbReference>
<evidence type="ECO:0000256" key="9">
    <source>
        <dbReference type="PIRSR" id="PIRSR001589-1"/>
    </source>
</evidence>
<evidence type="ECO:0000256" key="1">
    <source>
        <dbReference type="ARBA" id="ARBA00005187"/>
    </source>
</evidence>
<evidence type="ECO:0000256" key="8">
    <source>
        <dbReference type="ARBA" id="ARBA00048741"/>
    </source>
</evidence>
<dbReference type="SUPFAM" id="SSF56235">
    <property type="entry name" value="N-terminal nucleophile aminohydrolases (Ntn hydrolases)"/>
    <property type="match status" value="1"/>
</dbReference>
<dbReference type="PANTHER" id="PTHR43284:SF1">
    <property type="entry name" value="ASPARAGINE SYNTHETASE"/>
    <property type="match status" value="1"/>
</dbReference>
<dbReference type="Gene3D" id="3.40.50.620">
    <property type="entry name" value="HUPs"/>
    <property type="match status" value="1"/>
</dbReference>
<evidence type="ECO:0000256" key="3">
    <source>
        <dbReference type="ARBA" id="ARBA00012737"/>
    </source>
</evidence>
<dbReference type="InterPro" id="IPR017932">
    <property type="entry name" value="GATase_2_dom"/>
</dbReference>
<dbReference type="InterPro" id="IPR006426">
    <property type="entry name" value="Asn_synth_AEB"/>
</dbReference>
<dbReference type="InterPro" id="IPR029055">
    <property type="entry name" value="Ntn_hydrolases_N"/>
</dbReference>
<comment type="pathway">
    <text evidence="1">Amino-acid biosynthesis; L-asparagine biosynthesis; L-asparagine from L-aspartate (L-Gln route): step 1/1.</text>
</comment>
<dbReference type="PROSITE" id="PS51278">
    <property type="entry name" value="GATASE_TYPE_2"/>
    <property type="match status" value="1"/>
</dbReference>
<comment type="caution">
    <text evidence="12">The sequence shown here is derived from an EMBL/GenBank/DDBJ whole genome shotgun (WGS) entry which is preliminary data.</text>
</comment>
<dbReference type="EC" id="6.3.5.4" evidence="3"/>
<dbReference type="CDD" id="cd00712">
    <property type="entry name" value="AsnB"/>
    <property type="match status" value="1"/>
</dbReference>
<feature type="binding site" evidence="10">
    <location>
        <begin position="359"/>
        <end position="360"/>
    </location>
    <ligand>
        <name>ATP</name>
        <dbReference type="ChEBI" id="CHEBI:30616"/>
    </ligand>
</feature>
<keyword evidence="6 9" id="KW-0061">Asparagine biosynthesis</keyword>
<evidence type="ECO:0000256" key="2">
    <source>
        <dbReference type="ARBA" id="ARBA00005752"/>
    </source>
</evidence>
<dbReference type="InterPro" id="IPR033738">
    <property type="entry name" value="AsnB_N"/>
</dbReference>
<keyword evidence="4 10" id="KW-0547">Nucleotide-binding</keyword>
<keyword evidence="5 10" id="KW-0067">ATP-binding</keyword>
<dbReference type="NCBIfam" id="TIGR01536">
    <property type="entry name" value="asn_synth_AEB"/>
    <property type="match status" value="1"/>
</dbReference>
<dbReference type="InterPro" id="IPR001962">
    <property type="entry name" value="Asn_synthase"/>
</dbReference>
<dbReference type="InterPro" id="IPR014729">
    <property type="entry name" value="Rossmann-like_a/b/a_fold"/>
</dbReference>